<reference evidence="1 2" key="1">
    <citation type="submission" date="2017-10" db="EMBL/GenBank/DDBJ databases">
        <title>The new phylogeny of genus Mycobacterium.</title>
        <authorList>
            <person name="Tortoli E."/>
            <person name="Trovato A."/>
            <person name="Cirillo D.M."/>
        </authorList>
    </citation>
    <scope>NUCLEOTIDE SEQUENCE [LARGE SCALE GENOMIC DNA]</scope>
    <source>
        <strain evidence="1 2">IP141170001</strain>
    </source>
</reference>
<dbReference type="AlphaFoldDB" id="A0A2A7P1I2"/>
<name>A0A2A7P1I2_9MYCO</name>
<dbReference type="Proteomes" id="UP000220340">
    <property type="component" value="Unassembled WGS sequence"/>
</dbReference>
<sequence>MGVRASASALLSYDLTVVAADVRDVVGGAGGWLYDRVRAGWKVTVVVPASSDGRPLEILGVRAVAAGAQARSLAADPAALAVPANLLGADPTVRRHVIDALRRGTAEVTIWGDCGSLDVGFSVGPAQYRLSPAARVFKTHALAAAGLGRAAAPVEHFHSRALWYPADGPDLTAIR</sequence>
<evidence type="ECO:0000313" key="2">
    <source>
        <dbReference type="Proteomes" id="UP000220340"/>
    </source>
</evidence>
<accession>A0A2A7P1I2</accession>
<gene>
    <name evidence="1" type="ORF">CRI78_01400</name>
</gene>
<keyword evidence="2" id="KW-1185">Reference proteome</keyword>
<comment type="caution">
    <text evidence="1">The sequence shown here is derived from an EMBL/GenBank/DDBJ whole genome shotgun (WGS) entry which is preliminary data.</text>
</comment>
<dbReference type="EMBL" id="PDCR01000001">
    <property type="protein sequence ID" value="PEG56531.1"/>
    <property type="molecule type" value="Genomic_DNA"/>
</dbReference>
<protein>
    <submittedName>
        <fullName evidence="1">Uncharacterized protein</fullName>
    </submittedName>
</protein>
<organism evidence="1 2">
    <name type="scientific">Mycolicibacterium diernhoferi</name>
    <dbReference type="NCBI Taxonomy" id="1801"/>
    <lineage>
        <taxon>Bacteria</taxon>
        <taxon>Bacillati</taxon>
        <taxon>Actinomycetota</taxon>
        <taxon>Actinomycetes</taxon>
        <taxon>Mycobacteriales</taxon>
        <taxon>Mycobacteriaceae</taxon>
        <taxon>Mycolicibacterium</taxon>
    </lineage>
</organism>
<proteinExistence type="predicted"/>
<evidence type="ECO:0000313" key="1">
    <source>
        <dbReference type="EMBL" id="PEG56531.1"/>
    </source>
</evidence>